<reference evidence="6 7" key="1">
    <citation type="journal article" date="2018" name="Nat. Ecol. Evol.">
        <title>Pezizomycetes genomes reveal the molecular basis of ectomycorrhizal truffle lifestyle.</title>
        <authorList>
            <person name="Murat C."/>
            <person name="Payen T."/>
            <person name="Noel B."/>
            <person name="Kuo A."/>
            <person name="Morin E."/>
            <person name="Chen J."/>
            <person name="Kohler A."/>
            <person name="Krizsan K."/>
            <person name="Balestrini R."/>
            <person name="Da Silva C."/>
            <person name="Montanini B."/>
            <person name="Hainaut M."/>
            <person name="Levati E."/>
            <person name="Barry K.W."/>
            <person name="Belfiori B."/>
            <person name="Cichocki N."/>
            <person name="Clum A."/>
            <person name="Dockter R.B."/>
            <person name="Fauchery L."/>
            <person name="Guy J."/>
            <person name="Iotti M."/>
            <person name="Le Tacon F."/>
            <person name="Lindquist E.A."/>
            <person name="Lipzen A."/>
            <person name="Malagnac F."/>
            <person name="Mello A."/>
            <person name="Molinier V."/>
            <person name="Miyauchi S."/>
            <person name="Poulain J."/>
            <person name="Riccioni C."/>
            <person name="Rubini A."/>
            <person name="Sitrit Y."/>
            <person name="Splivallo R."/>
            <person name="Traeger S."/>
            <person name="Wang M."/>
            <person name="Zifcakova L."/>
            <person name="Wipf D."/>
            <person name="Zambonelli A."/>
            <person name="Paolocci F."/>
            <person name="Nowrousian M."/>
            <person name="Ottonello S."/>
            <person name="Baldrian P."/>
            <person name="Spatafora J.W."/>
            <person name="Henrissat B."/>
            <person name="Nagy L.G."/>
            <person name="Aury J.M."/>
            <person name="Wincker P."/>
            <person name="Grigoriev I.V."/>
            <person name="Bonfante P."/>
            <person name="Martin F.M."/>
        </authorList>
    </citation>
    <scope>NUCLEOTIDE SEQUENCE [LARGE SCALE GENOMIC DNA]</scope>
    <source>
        <strain evidence="6 7">CCBAS932</strain>
    </source>
</reference>
<dbReference type="STRING" id="1392247.A0A3N4KJU1"/>
<dbReference type="AlphaFoldDB" id="A0A3N4KJU1"/>
<gene>
    <name evidence="6" type="ORF">P167DRAFT_606984</name>
</gene>
<evidence type="ECO:0000256" key="4">
    <source>
        <dbReference type="ARBA" id="ARBA00023136"/>
    </source>
</evidence>
<name>A0A3N4KJU1_9PEZI</name>
<evidence type="ECO:0000256" key="1">
    <source>
        <dbReference type="ARBA" id="ARBA00004651"/>
    </source>
</evidence>
<dbReference type="PANTHER" id="PTHR46494">
    <property type="entry name" value="CORA FAMILY METAL ION TRANSPORTER (EUROFUNG)"/>
    <property type="match status" value="1"/>
</dbReference>
<dbReference type="InterPro" id="IPR002523">
    <property type="entry name" value="MgTranspt_CorA/ZnTranspt_ZntB"/>
</dbReference>
<sequence length="699" mass="80159">MYDPYQRVSGSRRRLFAHRLRMNHLWNARVLNRPLAEASNLYSKPTQVQILDVTRAADGKIGTSRVLVAGEGMQSSLPELSNDTVIRWIHTRTVDMDFDILLNFALTHQEFTKEDRVCMYQLLRQFRENQQRSSNHGKYFEPACLQQTQLFEESDTKAPPQFISLPYIALGDNSSISNTFLPLRDYMYPTRSLLQYHYRRESSALIAKRDLEQTSRKLAGPGSRKLVVVKNLWILMLNESTMITVSPTDGEHIWSELGLISKPYSLQSERRTSNLWETLDLLADRLQQRISSAIDELEYLLSYQRWFRTSLPASFANRVGGDSSNSGGSLTGFWGFMFYLINPEWILRLQHRFSTLESFLAGNRARFEGLRHMERSAVSAEIELQSESLYMSLYEGVGIYLDIFSKVCRKSTIALLFPSNRELLCKVWLDVKHQSQLFLWKVSAMDLNIQVMTATGLSETERRHDIPTEIEQLMFLLVDSLTPGDSTESACSRISDIYSQYIARLQLWIQQEPSKHHTGNIYQILEELDIISGIVESQRKVVEQMVKIFREQQLPNPRKICTSAEKMSMSPETPTKTLQKMQQFQSELREYQNSCSRLATLAAQRQSDARMENIGKIILVLTITTTIFLPLVFVSNLFGMNVVDIREMRSGQWVFWVSALGVTLIAGIFALVIAFFGEGLMLKVRARGFGGFSGRRKGG</sequence>
<dbReference type="GO" id="GO:0000287">
    <property type="term" value="F:magnesium ion binding"/>
    <property type="evidence" value="ECO:0007669"/>
    <property type="project" value="TreeGrafter"/>
</dbReference>
<dbReference type="InterPro" id="IPR045863">
    <property type="entry name" value="CorA_TM1_TM2"/>
</dbReference>
<dbReference type="GO" id="GO:0005886">
    <property type="term" value="C:plasma membrane"/>
    <property type="evidence" value="ECO:0007669"/>
    <property type="project" value="UniProtKB-SubCell"/>
</dbReference>
<evidence type="ECO:0000313" key="6">
    <source>
        <dbReference type="EMBL" id="RPB10834.1"/>
    </source>
</evidence>
<dbReference type="PANTHER" id="PTHR46494:SF1">
    <property type="entry name" value="CORA FAMILY METAL ION TRANSPORTER (EUROFUNG)"/>
    <property type="match status" value="1"/>
</dbReference>
<dbReference type="GO" id="GO:0015095">
    <property type="term" value="F:magnesium ion transmembrane transporter activity"/>
    <property type="evidence" value="ECO:0007669"/>
    <property type="project" value="TreeGrafter"/>
</dbReference>
<keyword evidence="3 5" id="KW-1133">Transmembrane helix</keyword>
<dbReference type="OrthoDB" id="5430750at2759"/>
<keyword evidence="7" id="KW-1185">Reference proteome</keyword>
<dbReference type="EMBL" id="ML119140">
    <property type="protein sequence ID" value="RPB10834.1"/>
    <property type="molecule type" value="Genomic_DNA"/>
</dbReference>
<evidence type="ECO:0008006" key="8">
    <source>
        <dbReference type="Google" id="ProtNLM"/>
    </source>
</evidence>
<comment type="subcellular location">
    <subcellularLocation>
        <location evidence="1">Cell membrane</location>
        <topology evidence="1">Multi-pass membrane protein</topology>
    </subcellularLocation>
</comment>
<dbReference type="InParanoid" id="A0A3N4KJU1"/>
<dbReference type="GO" id="GO:0015087">
    <property type="term" value="F:cobalt ion transmembrane transporter activity"/>
    <property type="evidence" value="ECO:0007669"/>
    <property type="project" value="TreeGrafter"/>
</dbReference>
<proteinExistence type="predicted"/>
<evidence type="ECO:0000256" key="2">
    <source>
        <dbReference type="ARBA" id="ARBA00022692"/>
    </source>
</evidence>
<organism evidence="6 7">
    <name type="scientific">Morchella conica CCBAS932</name>
    <dbReference type="NCBI Taxonomy" id="1392247"/>
    <lineage>
        <taxon>Eukaryota</taxon>
        <taxon>Fungi</taxon>
        <taxon>Dikarya</taxon>
        <taxon>Ascomycota</taxon>
        <taxon>Pezizomycotina</taxon>
        <taxon>Pezizomycetes</taxon>
        <taxon>Pezizales</taxon>
        <taxon>Morchellaceae</taxon>
        <taxon>Morchella</taxon>
    </lineage>
</organism>
<dbReference type="Gene3D" id="1.20.58.340">
    <property type="entry name" value="Magnesium transport protein CorA, transmembrane region"/>
    <property type="match status" value="1"/>
</dbReference>
<dbReference type="SUPFAM" id="SSF144083">
    <property type="entry name" value="Magnesium transport protein CorA, transmembrane region"/>
    <property type="match status" value="1"/>
</dbReference>
<dbReference type="Proteomes" id="UP000277580">
    <property type="component" value="Unassembled WGS sequence"/>
</dbReference>
<accession>A0A3N4KJU1</accession>
<keyword evidence="4 5" id="KW-0472">Membrane</keyword>
<dbReference type="GO" id="GO:0050897">
    <property type="term" value="F:cobalt ion binding"/>
    <property type="evidence" value="ECO:0007669"/>
    <property type="project" value="TreeGrafter"/>
</dbReference>
<feature type="transmembrane region" description="Helical" evidence="5">
    <location>
        <begin position="614"/>
        <end position="633"/>
    </location>
</feature>
<evidence type="ECO:0000256" key="5">
    <source>
        <dbReference type="SAM" id="Phobius"/>
    </source>
</evidence>
<dbReference type="Pfam" id="PF01544">
    <property type="entry name" value="CorA"/>
    <property type="match status" value="1"/>
</dbReference>
<feature type="transmembrane region" description="Helical" evidence="5">
    <location>
        <begin position="653"/>
        <end position="677"/>
    </location>
</feature>
<protein>
    <recommendedName>
        <fullName evidence="8">Cora-domain-containing protein</fullName>
    </recommendedName>
</protein>
<evidence type="ECO:0000313" key="7">
    <source>
        <dbReference type="Proteomes" id="UP000277580"/>
    </source>
</evidence>
<keyword evidence="2 5" id="KW-0812">Transmembrane</keyword>
<evidence type="ECO:0000256" key="3">
    <source>
        <dbReference type="ARBA" id="ARBA00022989"/>
    </source>
</evidence>